<accession>A0A917QBF1</accession>
<dbReference type="EMBL" id="BMMF01000009">
    <property type="protein sequence ID" value="GGK42203.1"/>
    <property type="molecule type" value="Genomic_DNA"/>
</dbReference>
<dbReference type="Pfam" id="PF09996">
    <property type="entry name" value="DUF2237"/>
    <property type="match status" value="1"/>
</dbReference>
<protein>
    <recommendedName>
        <fullName evidence="3">DUF2237 domain-containing protein</fullName>
    </recommendedName>
</protein>
<dbReference type="PANTHER" id="PTHR37466">
    <property type="entry name" value="SLR1628 PROTEIN"/>
    <property type="match status" value="1"/>
</dbReference>
<dbReference type="RefSeq" id="WP_244645503.1">
    <property type="nucleotide sequence ID" value="NZ_BMMF01000009.1"/>
</dbReference>
<dbReference type="InterPro" id="IPR018714">
    <property type="entry name" value="DUF2237"/>
</dbReference>
<organism evidence="1 2">
    <name type="scientific">Salinarimonas ramus</name>
    <dbReference type="NCBI Taxonomy" id="690164"/>
    <lineage>
        <taxon>Bacteria</taxon>
        <taxon>Pseudomonadati</taxon>
        <taxon>Pseudomonadota</taxon>
        <taxon>Alphaproteobacteria</taxon>
        <taxon>Hyphomicrobiales</taxon>
        <taxon>Salinarimonadaceae</taxon>
        <taxon>Salinarimonas</taxon>
    </lineage>
</organism>
<dbReference type="PANTHER" id="PTHR37466:SF1">
    <property type="entry name" value="SLR1628 PROTEIN"/>
    <property type="match status" value="1"/>
</dbReference>
<name>A0A917QBF1_9HYPH</name>
<evidence type="ECO:0000313" key="2">
    <source>
        <dbReference type="Proteomes" id="UP000600449"/>
    </source>
</evidence>
<dbReference type="AlphaFoldDB" id="A0A917QBF1"/>
<sequence>MNDMSGRYEGGGGARNVLGGPLALCCSAPRTGFFRDGFCNTSAEDVGTHVICAVVSDAFLRFSQARGNDLLTPRPEFDFPGLREGDGWCLCALRWREALEAGVAPRVRLEATHARALDFVSLADLEAHAYPT</sequence>
<evidence type="ECO:0008006" key="3">
    <source>
        <dbReference type="Google" id="ProtNLM"/>
    </source>
</evidence>
<gene>
    <name evidence="1" type="ORF">GCM10011322_31710</name>
</gene>
<keyword evidence="2" id="KW-1185">Reference proteome</keyword>
<dbReference type="Proteomes" id="UP000600449">
    <property type="component" value="Unassembled WGS sequence"/>
</dbReference>
<dbReference type="Gene3D" id="3.30.56.110">
    <property type="entry name" value="Protein of unknown function DUF2237"/>
    <property type="match status" value="1"/>
</dbReference>
<comment type="caution">
    <text evidence="1">The sequence shown here is derived from an EMBL/GenBank/DDBJ whole genome shotgun (WGS) entry which is preliminary data.</text>
</comment>
<evidence type="ECO:0000313" key="1">
    <source>
        <dbReference type="EMBL" id="GGK42203.1"/>
    </source>
</evidence>
<reference evidence="1 2" key="1">
    <citation type="journal article" date="2014" name="Int. J. Syst. Evol. Microbiol.">
        <title>Complete genome sequence of Corynebacterium casei LMG S-19264T (=DSM 44701T), isolated from a smear-ripened cheese.</title>
        <authorList>
            <consortium name="US DOE Joint Genome Institute (JGI-PGF)"/>
            <person name="Walter F."/>
            <person name="Albersmeier A."/>
            <person name="Kalinowski J."/>
            <person name="Ruckert C."/>
        </authorList>
    </citation>
    <scope>NUCLEOTIDE SEQUENCE [LARGE SCALE GENOMIC DNA]</scope>
    <source>
        <strain evidence="1 2">CGMCC 1.9161</strain>
    </source>
</reference>
<proteinExistence type="predicted"/>